<dbReference type="Gene3D" id="2.40.160.60">
    <property type="entry name" value="Outer membrane protein transport protein (OMPP1/FadL/TodX)"/>
    <property type="match status" value="1"/>
</dbReference>
<evidence type="ECO:0000256" key="7">
    <source>
        <dbReference type="ARBA" id="ARBA00023237"/>
    </source>
</evidence>
<evidence type="ECO:0000256" key="2">
    <source>
        <dbReference type="ARBA" id="ARBA00008163"/>
    </source>
</evidence>
<dbReference type="Pfam" id="PF03349">
    <property type="entry name" value="Toluene_X"/>
    <property type="match status" value="1"/>
</dbReference>
<dbReference type="AlphaFoldDB" id="A0A7M1LID9"/>
<dbReference type="Proteomes" id="UP000594749">
    <property type="component" value="Chromosome"/>
</dbReference>
<name>A0A7M1LID9_9BACT</name>
<sequence>MKFIKLILPLAFASSVFAGGYKIPEQSSDSMALAASNIAKSFGADAAYYNPANMVFLDDKSHININTFYIHLGETKFNNHSKKLGTSDTKSKDYDVVGASTYYVSPFFANNFRFGLSFNIPAGLAMEWDDSYPASVAEKFELKIYELAPSLAYQVLDNLSVAAGVRVVYTDGVIKNRVNTTPYKMSREVKGDSFDFGYNLALAYKPTKNLSLAATYRSKVDINVKGDTNLNENFLGKNFSKSIGTNISIPLPASLNLALAYEMDKVTLMFAFERTYWSSFKELDFNYNEPILNPITKKIIDDAHEKKWKDSNTYRFGMAYQASDKLRLMAGFGIDENIAADKFTSFELPNTKAYIYSVGANYAINSDLEVGFGYLYQDRQKRNANVQKSNFIGNVEGEFDPGDAQLVSLSLKYKF</sequence>
<dbReference type="SUPFAM" id="SSF56935">
    <property type="entry name" value="Porins"/>
    <property type="match status" value="1"/>
</dbReference>
<dbReference type="PANTHER" id="PTHR35093:SF8">
    <property type="entry name" value="OUTER MEMBRANE PROTEIN NMB0088-RELATED"/>
    <property type="match status" value="1"/>
</dbReference>
<evidence type="ECO:0000313" key="9">
    <source>
        <dbReference type="EMBL" id="QOQ87636.1"/>
    </source>
</evidence>
<keyword evidence="6" id="KW-0472">Membrane</keyword>
<dbReference type="InterPro" id="IPR005017">
    <property type="entry name" value="OMPP1/FadL/TodX"/>
</dbReference>
<evidence type="ECO:0000256" key="8">
    <source>
        <dbReference type="SAM" id="SignalP"/>
    </source>
</evidence>
<proteinExistence type="inferred from homology"/>
<accession>A0A7M1LID9</accession>
<comment type="similarity">
    <text evidence="2">Belongs to the OmpP1/FadL family.</text>
</comment>
<keyword evidence="10" id="KW-1185">Reference proteome</keyword>
<evidence type="ECO:0000256" key="6">
    <source>
        <dbReference type="ARBA" id="ARBA00023136"/>
    </source>
</evidence>
<dbReference type="RefSeq" id="WP_025802719.1">
    <property type="nucleotide sequence ID" value="NZ_CP053842.1"/>
</dbReference>
<keyword evidence="3" id="KW-1134">Transmembrane beta strand</keyword>
<dbReference type="EMBL" id="CP063078">
    <property type="protein sequence ID" value="QOQ87636.1"/>
    <property type="molecule type" value="Genomic_DNA"/>
</dbReference>
<comment type="subcellular location">
    <subcellularLocation>
        <location evidence="1">Cell outer membrane</location>
        <topology evidence="1">Multi-pass membrane protein</topology>
    </subcellularLocation>
</comment>
<keyword evidence="7" id="KW-0998">Cell outer membrane</keyword>
<feature type="chain" id="PRO_5029855854" evidence="8">
    <location>
        <begin position="19"/>
        <end position="415"/>
    </location>
</feature>
<organism evidence="9 10">
    <name type="scientific">Campylobacter corcagiensis</name>
    <dbReference type="NCBI Taxonomy" id="1448857"/>
    <lineage>
        <taxon>Bacteria</taxon>
        <taxon>Pseudomonadati</taxon>
        <taxon>Campylobacterota</taxon>
        <taxon>Epsilonproteobacteria</taxon>
        <taxon>Campylobacterales</taxon>
        <taxon>Campylobacteraceae</taxon>
        <taxon>Campylobacter</taxon>
    </lineage>
</organism>
<dbReference type="GO" id="GO:0009279">
    <property type="term" value="C:cell outer membrane"/>
    <property type="evidence" value="ECO:0007669"/>
    <property type="project" value="UniProtKB-SubCell"/>
</dbReference>
<reference evidence="9 10" key="1">
    <citation type="submission" date="2020-10" db="EMBL/GenBank/DDBJ databases">
        <title>Campylobacter and Helicobacter PacBio genomes.</title>
        <authorList>
            <person name="Lane C."/>
        </authorList>
    </citation>
    <scope>NUCLEOTIDE SEQUENCE [LARGE SCALE GENOMIC DNA]</scope>
    <source>
        <strain evidence="9 10">2016D-0077</strain>
    </source>
</reference>
<dbReference type="PANTHER" id="PTHR35093">
    <property type="entry name" value="OUTER MEMBRANE PROTEIN NMB0088-RELATED"/>
    <property type="match status" value="1"/>
</dbReference>
<gene>
    <name evidence="9" type="ORF">IMC76_02155</name>
</gene>
<evidence type="ECO:0000256" key="1">
    <source>
        <dbReference type="ARBA" id="ARBA00004571"/>
    </source>
</evidence>
<evidence type="ECO:0000313" key="10">
    <source>
        <dbReference type="Proteomes" id="UP000594749"/>
    </source>
</evidence>
<dbReference type="OrthoDB" id="9542at2"/>
<evidence type="ECO:0000256" key="3">
    <source>
        <dbReference type="ARBA" id="ARBA00022452"/>
    </source>
</evidence>
<keyword evidence="5 8" id="KW-0732">Signal</keyword>
<dbReference type="GO" id="GO:0015483">
    <property type="term" value="F:long-chain fatty acid transporting porin activity"/>
    <property type="evidence" value="ECO:0007669"/>
    <property type="project" value="TreeGrafter"/>
</dbReference>
<feature type="signal peptide" evidence="8">
    <location>
        <begin position="1"/>
        <end position="18"/>
    </location>
</feature>
<evidence type="ECO:0000256" key="4">
    <source>
        <dbReference type="ARBA" id="ARBA00022692"/>
    </source>
</evidence>
<evidence type="ECO:0000256" key="5">
    <source>
        <dbReference type="ARBA" id="ARBA00022729"/>
    </source>
</evidence>
<protein>
    <submittedName>
        <fullName evidence="9">Transporter</fullName>
    </submittedName>
</protein>
<keyword evidence="4" id="KW-0812">Transmembrane</keyword>